<dbReference type="GO" id="GO:0005634">
    <property type="term" value="C:nucleus"/>
    <property type="evidence" value="ECO:0007669"/>
    <property type="project" value="TreeGrafter"/>
</dbReference>
<evidence type="ECO:0000256" key="2">
    <source>
        <dbReference type="ARBA" id="ARBA00022553"/>
    </source>
</evidence>
<dbReference type="InterPro" id="IPR051947">
    <property type="entry name" value="Sentrin-specific_protease"/>
</dbReference>
<dbReference type="PROSITE" id="PS50600">
    <property type="entry name" value="ULP_PROTEASE"/>
    <property type="match status" value="1"/>
</dbReference>
<feature type="compositionally biased region" description="Basic and acidic residues" evidence="6">
    <location>
        <begin position="8"/>
        <end position="28"/>
    </location>
</feature>
<dbReference type="SUPFAM" id="SSF54001">
    <property type="entry name" value="Cysteine proteinases"/>
    <property type="match status" value="1"/>
</dbReference>
<feature type="compositionally biased region" description="Low complexity" evidence="6">
    <location>
        <begin position="676"/>
        <end position="687"/>
    </location>
</feature>
<dbReference type="EMBL" id="GG697346">
    <property type="protein sequence ID" value="EFQ29822.1"/>
    <property type="molecule type" value="Genomic_DNA"/>
</dbReference>
<dbReference type="eggNOG" id="KOG0779">
    <property type="taxonomic scope" value="Eukaryota"/>
</dbReference>
<keyword evidence="5" id="KW-0378">Hydrolase</keyword>
<feature type="region of interest" description="Disordered" evidence="6">
    <location>
        <begin position="266"/>
        <end position="338"/>
    </location>
</feature>
<dbReference type="GO" id="GO:0005737">
    <property type="term" value="C:cytoplasm"/>
    <property type="evidence" value="ECO:0007669"/>
    <property type="project" value="TreeGrafter"/>
</dbReference>
<feature type="compositionally biased region" description="Polar residues" evidence="6">
    <location>
        <begin position="774"/>
        <end position="783"/>
    </location>
</feature>
<feature type="compositionally biased region" description="Basic and acidic residues" evidence="6">
    <location>
        <begin position="317"/>
        <end position="332"/>
    </location>
</feature>
<dbReference type="OrthoDB" id="442460at2759"/>
<dbReference type="RefSeq" id="XP_008093842.1">
    <property type="nucleotide sequence ID" value="XM_008095651.1"/>
</dbReference>
<feature type="compositionally biased region" description="Basic and acidic residues" evidence="6">
    <location>
        <begin position="266"/>
        <end position="293"/>
    </location>
</feature>
<dbReference type="InterPro" id="IPR038765">
    <property type="entry name" value="Papain-like_cys_pep_sf"/>
</dbReference>
<feature type="region of interest" description="Disordered" evidence="6">
    <location>
        <begin position="1"/>
        <end position="57"/>
    </location>
</feature>
<accession>E3QFY7</accession>
<evidence type="ECO:0000313" key="9">
    <source>
        <dbReference type="Proteomes" id="UP000008782"/>
    </source>
</evidence>
<evidence type="ECO:0000313" key="8">
    <source>
        <dbReference type="EMBL" id="EFQ29822.1"/>
    </source>
</evidence>
<dbReference type="STRING" id="645133.E3QFY7"/>
<protein>
    <submittedName>
        <fullName evidence="8">Ulp1 protease family protein</fullName>
    </submittedName>
</protein>
<dbReference type="GO" id="GO:0006508">
    <property type="term" value="P:proteolysis"/>
    <property type="evidence" value="ECO:0007669"/>
    <property type="project" value="UniProtKB-KW"/>
</dbReference>
<feature type="compositionally biased region" description="Low complexity" evidence="6">
    <location>
        <begin position="645"/>
        <end position="656"/>
    </location>
</feature>
<feature type="region of interest" description="Disordered" evidence="6">
    <location>
        <begin position="471"/>
        <end position="811"/>
    </location>
</feature>
<comment type="similarity">
    <text evidence="1">Belongs to the peptidase C48 family.</text>
</comment>
<evidence type="ECO:0000256" key="6">
    <source>
        <dbReference type="SAM" id="MobiDB-lite"/>
    </source>
</evidence>
<dbReference type="VEuPathDB" id="FungiDB:GLRG_04966"/>
<feature type="domain" description="Ubiquitin-like protease family profile" evidence="7">
    <location>
        <begin position="157"/>
        <end position="426"/>
    </location>
</feature>
<sequence>MQKASVWSEKRASKPDDIKYLEHQEKTKLKPAVNSTPGIQPRPASAQQSTPTQTGRHLLRRSMQVDGSESAKTHTPMTNSFFVLNDVEDCQIDAQRTKTLSSRRVKDGASRLILNSSPSVYGRKSPSPISWINQNPDWVSIWDDKPLIFPAIGKNRASVYRDDISRLEEGEYLNDNLIGFYLRYLQANLERENKALADRIHIMNTYFYPKLTDVKAGRSINYEGVKSWTAKIDLFSFDYIIVPVNESAHWYLAIVCNPAKLLQRTDEQPKAEKVDPAEGPEDKTNGELNEHPAEGSLISTVGERVEQMSLDEDKPEEEQPKKETQKVEEKSLKVSSNKQRLPRKVIGTLARKQDPTEARVITLDSLGVGHSPTCGNLKSYLVREAKDKKNLEIEPPGTFGMTAKGIPEQEDHASCGAFLLGYMREFLKDPDGVVARLIRKETPDWDITSLAMRSELRNIIIEKRKEQNALAAEKKAKRKSNIQSPATGKSPEKCQEAELAAPRTPQPVLDAPKNPSSTVKGSPAIAHLSLHSHGSPSANDAVDAAGAHPPAAEPPTQAVPSTDDKSPKDVEPSLQIEAPQSLSTVAATSEESGLLEPLKESSEGLRTPVLMQPHTADSSTPARLRTSPRHTKRKPANDGDMSGMLPPLVSSPASPASEKKPASRSTKRKLSNSEILLCQLPSSPSQSNRHNELVTHRSKKKSISPSQQLLGEMQSSPVSTQRSKSALGNGGKVARRPESIVIEDEAPPKSSPRTMMDGPTVTSRYFPAKELSRIPSSPSSEPNAKQRHSMRNVGEAIPSIEKPETVDLTAQ</sequence>
<feature type="compositionally biased region" description="Polar residues" evidence="6">
    <location>
        <begin position="703"/>
        <end position="726"/>
    </location>
</feature>
<reference evidence="9" key="1">
    <citation type="journal article" date="2012" name="Nat. Genet.">
        <title>Lifestyle transitions in plant pathogenic Colletotrichum fungi deciphered by genome and transcriptome analyses.</title>
        <authorList>
            <person name="O'Connell R.J."/>
            <person name="Thon M.R."/>
            <person name="Hacquard S."/>
            <person name="Amyotte S.G."/>
            <person name="Kleemann J."/>
            <person name="Torres M.F."/>
            <person name="Damm U."/>
            <person name="Buiate E.A."/>
            <person name="Epstein L."/>
            <person name="Alkan N."/>
            <person name="Altmueller J."/>
            <person name="Alvarado-Balderrama L."/>
            <person name="Bauser C.A."/>
            <person name="Becker C."/>
            <person name="Birren B.W."/>
            <person name="Chen Z."/>
            <person name="Choi J."/>
            <person name="Crouch J.A."/>
            <person name="Duvick J.P."/>
            <person name="Farman M.A."/>
            <person name="Gan P."/>
            <person name="Heiman D."/>
            <person name="Henrissat B."/>
            <person name="Howard R.J."/>
            <person name="Kabbage M."/>
            <person name="Koch C."/>
            <person name="Kracher B."/>
            <person name="Kubo Y."/>
            <person name="Law A.D."/>
            <person name="Lebrun M.-H."/>
            <person name="Lee Y.-H."/>
            <person name="Miyara I."/>
            <person name="Moore N."/>
            <person name="Neumann U."/>
            <person name="Nordstroem K."/>
            <person name="Panaccione D.G."/>
            <person name="Panstruga R."/>
            <person name="Place M."/>
            <person name="Proctor R.H."/>
            <person name="Prusky D."/>
            <person name="Rech G."/>
            <person name="Reinhardt R."/>
            <person name="Rollins J.A."/>
            <person name="Rounsley S."/>
            <person name="Schardl C.L."/>
            <person name="Schwartz D.C."/>
            <person name="Shenoy N."/>
            <person name="Shirasu K."/>
            <person name="Sikhakolli U.R."/>
            <person name="Stueber K."/>
            <person name="Sukno S.A."/>
            <person name="Sweigard J.A."/>
            <person name="Takano Y."/>
            <person name="Takahara H."/>
            <person name="Trail F."/>
            <person name="van der Does H.C."/>
            <person name="Voll L.M."/>
            <person name="Will I."/>
            <person name="Young S."/>
            <person name="Zeng Q."/>
            <person name="Zhang J."/>
            <person name="Zhou S."/>
            <person name="Dickman M.B."/>
            <person name="Schulze-Lefert P."/>
            <person name="Ver Loren van Themaat E."/>
            <person name="Ma L.-J."/>
            <person name="Vaillancourt L.J."/>
        </authorList>
    </citation>
    <scope>NUCLEOTIDE SEQUENCE [LARGE SCALE GENOMIC DNA]</scope>
    <source>
        <strain evidence="9">M1.001 / M2 / FGSC 10212</strain>
    </source>
</reference>
<dbReference type="GeneID" id="24410331"/>
<organism evidence="9">
    <name type="scientific">Colletotrichum graminicola (strain M1.001 / M2 / FGSC 10212)</name>
    <name type="common">Maize anthracnose fungus</name>
    <name type="synonym">Glomerella graminicola</name>
    <dbReference type="NCBI Taxonomy" id="645133"/>
    <lineage>
        <taxon>Eukaryota</taxon>
        <taxon>Fungi</taxon>
        <taxon>Dikarya</taxon>
        <taxon>Ascomycota</taxon>
        <taxon>Pezizomycotina</taxon>
        <taxon>Sordariomycetes</taxon>
        <taxon>Hypocreomycetidae</taxon>
        <taxon>Glomerellales</taxon>
        <taxon>Glomerellaceae</taxon>
        <taxon>Colletotrichum</taxon>
        <taxon>Colletotrichum graminicola species complex</taxon>
    </lineage>
</organism>
<dbReference type="PANTHER" id="PTHR46896">
    <property type="entry name" value="SENTRIN-SPECIFIC PROTEASE"/>
    <property type="match status" value="1"/>
</dbReference>
<keyword evidence="9" id="KW-1185">Reference proteome</keyword>
<feature type="compositionally biased region" description="Low complexity" evidence="6">
    <location>
        <begin position="541"/>
        <end position="550"/>
    </location>
</feature>
<dbReference type="GO" id="GO:0016926">
    <property type="term" value="P:protein desumoylation"/>
    <property type="evidence" value="ECO:0007669"/>
    <property type="project" value="TreeGrafter"/>
</dbReference>
<evidence type="ECO:0000256" key="4">
    <source>
        <dbReference type="ARBA" id="ARBA00022786"/>
    </source>
</evidence>
<feature type="compositionally biased region" description="Basic and acidic residues" evidence="6">
    <location>
        <begin position="562"/>
        <end position="571"/>
    </location>
</feature>
<dbReference type="HOGENOM" id="CLU_347796_0_0_1"/>
<keyword evidence="2" id="KW-0597">Phosphoprotein</keyword>
<proteinExistence type="inferred from homology"/>
<feature type="compositionally biased region" description="Polar residues" evidence="6">
    <location>
        <begin position="45"/>
        <end position="55"/>
    </location>
</feature>
<dbReference type="PANTHER" id="PTHR46896:SF3">
    <property type="entry name" value="FI06413P-RELATED"/>
    <property type="match status" value="1"/>
</dbReference>
<name>E3QFY7_COLGM</name>
<evidence type="ECO:0000256" key="3">
    <source>
        <dbReference type="ARBA" id="ARBA00022670"/>
    </source>
</evidence>
<dbReference type="GO" id="GO:0070139">
    <property type="term" value="F:SUMO-specific endopeptidase activity"/>
    <property type="evidence" value="ECO:0007669"/>
    <property type="project" value="TreeGrafter"/>
</dbReference>
<keyword evidence="3 8" id="KW-0645">Protease</keyword>
<evidence type="ECO:0000256" key="1">
    <source>
        <dbReference type="ARBA" id="ARBA00005234"/>
    </source>
</evidence>
<dbReference type="Gene3D" id="3.40.395.10">
    <property type="entry name" value="Adenoviral Proteinase, Chain A"/>
    <property type="match status" value="1"/>
</dbReference>
<dbReference type="AlphaFoldDB" id="E3QFY7"/>
<dbReference type="InterPro" id="IPR003653">
    <property type="entry name" value="Peptidase_C48_C"/>
</dbReference>
<evidence type="ECO:0000256" key="5">
    <source>
        <dbReference type="ARBA" id="ARBA00022801"/>
    </source>
</evidence>
<gene>
    <name evidence="8" type="ORF">GLRG_04966</name>
</gene>
<keyword evidence="4" id="KW-0833">Ubl conjugation pathway</keyword>
<dbReference type="Pfam" id="PF02902">
    <property type="entry name" value="Peptidase_C48"/>
    <property type="match status" value="1"/>
</dbReference>
<feature type="compositionally biased region" description="Polar residues" evidence="6">
    <location>
        <begin position="578"/>
        <end position="591"/>
    </location>
</feature>
<evidence type="ECO:0000259" key="7">
    <source>
        <dbReference type="PROSITE" id="PS50600"/>
    </source>
</evidence>
<dbReference type="Proteomes" id="UP000008782">
    <property type="component" value="Unassembled WGS sequence"/>
</dbReference>